<evidence type="ECO:0000256" key="2">
    <source>
        <dbReference type="ARBA" id="ARBA00022692"/>
    </source>
</evidence>
<keyword evidence="3 5" id="KW-1133">Transmembrane helix</keyword>
<dbReference type="PANTHER" id="PTHR43066:SF5">
    <property type="entry name" value="RHOMBOID-LIKE PROTEIN 11, CHLOROPLASTIC-RELATED"/>
    <property type="match status" value="1"/>
</dbReference>
<evidence type="ECO:0000313" key="7">
    <source>
        <dbReference type="EMBL" id="MUM76419.1"/>
    </source>
</evidence>
<comment type="subcellular location">
    <subcellularLocation>
        <location evidence="1">Membrane</location>
        <topology evidence="1">Multi-pass membrane protein</topology>
    </subcellularLocation>
</comment>
<dbReference type="InterPro" id="IPR022764">
    <property type="entry name" value="Peptidase_S54_rhomboid_dom"/>
</dbReference>
<dbReference type="PANTHER" id="PTHR43066">
    <property type="entry name" value="RHOMBOID-RELATED PROTEIN"/>
    <property type="match status" value="1"/>
</dbReference>
<evidence type="ECO:0000256" key="1">
    <source>
        <dbReference type="ARBA" id="ARBA00004141"/>
    </source>
</evidence>
<feature type="transmembrane region" description="Helical" evidence="5">
    <location>
        <begin position="261"/>
        <end position="281"/>
    </location>
</feature>
<sequence>MHSHEIPRGFLGRAVRPSWTELAPLVLDGEAVALDHATARQWSLVLSSRHIPHRQRRLRPDQGQGYSIQVQAWFAERAAAEIRLYLEENAPGRHPASLPDLRPVSGPEPTLAAMALLVLFFWAYNRAYPGLGVYPALWLELGSADAGRILSGQWWRLFTALTLHGDGAHVLGNAVIGGVFVWLASRRLGAGLAWLLTMLSGGLGNMINSMVLSAPHNAIGFSTATFGAAGVLAAIAPFAVGGGLHGLGLNGEPLARRAARLLRSALVPVAAGLGLLAMLGTGENTDLGAHLFGFAAGLLLGGLAGVGASRTGLPSPLADGALYAAALALPAGAWAYAWLA</sequence>
<reference evidence="7 8" key="1">
    <citation type="submission" date="2019-11" db="EMBL/GenBank/DDBJ databases">
        <title>Pseudodesulfovibrio alkaliphilus, sp. nov., an alkaliphilic sulfate-reducing bacteria from mud volcano of Taman peninsula, Russia.</title>
        <authorList>
            <person name="Frolova A."/>
            <person name="Merkel A.Y."/>
            <person name="Slobodkin A.I."/>
        </authorList>
    </citation>
    <scope>NUCLEOTIDE SEQUENCE [LARGE SCALE GENOMIC DNA]</scope>
    <source>
        <strain evidence="7 8">F-1</strain>
    </source>
</reference>
<dbReference type="EMBL" id="WODC01000001">
    <property type="protein sequence ID" value="MUM76419.1"/>
    <property type="molecule type" value="Genomic_DNA"/>
</dbReference>
<protein>
    <submittedName>
        <fullName evidence="7">Rhomboid family intramembrane serine protease</fullName>
    </submittedName>
</protein>
<keyword evidence="8" id="KW-1185">Reference proteome</keyword>
<dbReference type="Gene3D" id="1.20.1540.10">
    <property type="entry name" value="Rhomboid-like"/>
    <property type="match status" value="1"/>
</dbReference>
<dbReference type="Proteomes" id="UP000461162">
    <property type="component" value="Unassembled WGS sequence"/>
</dbReference>
<accession>A0A7K1KK31</accession>
<dbReference type="Pfam" id="PF01694">
    <property type="entry name" value="Rhomboid"/>
    <property type="match status" value="1"/>
</dbReference>
<dbReference type="GO" id="GO:0004252">
    <property type="term" value="F:serine-type endopeptidase activity"/>
    <property type="evidence" value="ECO:0007669"/>
    <property type="project" value="InterPro"/>
</dbReference>
<comment type="caution">
    <text evidence="7">The sequence shown here is derived from an EMBL/GenBank/DDBJ whole genome shotgun (WGS) entry which is preliminary data.</text>
</comment>
<feature type="domain" description="Peptidase S54 rhomboid" evidence="6">
    <location>
        <begin position="152"/>
        <end position="302"/>
    </location>
</feature>
<keyword evidence="4 5" id="KW-0472">Membrane</keyword>
<feature type="transmembrane region" description="Helical" evidence="5">
    <location>
        <begin position="167"/>
        <end position="185"/>
    </location>
</feature>
<evidence type="ECO:0000256" key="5">
    <source>
        <dbReference type="SAM" id="Phobius"/>
    </source>
</evidence>
<dbReference type="GO" id="GO:0016020">
    <property type="term" value="C:membrane"/>
    <property type="evidence" value="ECO:0007669"/>
    <property type="project" value="UniProtKB-SubCell"/>
</dbReference>
<gene>
    <name evidence="7" type="ORF">GKC30_02085</name>
</gene>
<name>A0A7K1KK31_9BACT</name>
<dbReference type="RefSeq" id="WP_155932012.1">
    <property type="nucleotide sequence ID" value="NZ_WODC01000001.1"/>
</dbReference>
<keyword evidence="2 5" id="KW-0812">Transmembrane</keyword>
<organism evidence="7 8">
    <name type="scientific">Pseudodesulfovibrio alkaliphilus</name>
    <dbReference type="NCBI Taxonomy" id="2661613"/>
    <lineage>
        <taxon>Bacteria</taxon>
        <taxon>Pseudomonadati</taxon>
        <taxon>Thermodesulfobacteriota</taxon>
        <taxon>Desulfovibrionia</taxon>
        <taxon>Desulfovibrionales</taxon>
        <taxon>Desulfovibrionaceae</taxon>
    </lineage>
</organism>
<evidence type="ECO:0000313" key="8">
    <source>
        <dbReference type="Proteomes" id="UP000461162"/>
    </source>
</evidence>
<feature type="transmembrane region" description="Helical" evidence="5">
    <location>
        <begin position="320"/>
        <end position="339"/>
    </location>
</feature>
<dbReference type="AlphaFoldDB" id="A0A7K1KK31"/>
<keyword evidence="7" id="KW-0645">Protease</keyword>
<feature type="transmembrane region" description="Helical" evidence="5">
    <location>
        <begin position="287"/>
        <end position="308"/>
    </location>
</feature>
<evidence type="ECO:0000256" key="4">
    <source>
        <dbReference type="ARBA" id="ARBA00023136"/>
    </source>
</evidence>
<feature type="transmembrane region" description="Helical" evidence="5">
    <location>
        <begin position="218"/>
        <end position="240"/>
    </location>
</feature>
<keyword evidence="7" id="KW-0378">Hydrolase</keyword>
<proteinExistence type="predicted"/>
<evidence type="ECO:0000256" key="3">
    <source>
        <dbReference type="ARBA" id="ARBA00022989"/>
    </source>
</evidence>
<feature type="transmembrane region" description="Helical" evidence="5">
    <location>
        <begin position="192"/>
        <end position="212"/>
    </location>
</feature>
<evidence type="ECO:0000259" key="6">
    <source>
        <dbReference type="Pfam" id="PF01694"/>
    </source>
</evidence>
<dbReference type="InterPro" id="IPR035952">
    <property type="entry name" value="Rhomboid-like_sf"/>
</dbReference>
<dbReference type="GO" id="GO:0006508">
    <property type="term" value="P:proteolysis"/>
    <property type="evidence" value="ECO:0007669"/>
    <property type="project" value="UniProtKB-KW"/>
</dbReference>
<dbReference type="SUPFAM" id="SSF144091">
    <property type="entry name" value="Rhomboid-like"/>
    <property type="match status" value="1"/>
</dbReference>